<feature type="transmembrane region" description="Helical" evidence="1">
    <location>
        <begin position="83"/>
        <end position="108"/>
    </location>
</feature>
<feature type="transmembrane region" description="Helical" evidence="1">
    <location>
        <begin position="44"/>
        <end position="62"/>
    </location>
</feature>
<dbReference type="PANTHER" id="PTHR36435:SF1">
    <property type="entry name" value="CAAX AMINO TERMINAL PROTEASE FAMILY PROTEIN"/>
    <property type="match status" value="1"/>
</dbReference>
<feature type="transmembrane region" description="Helical" evidence="1">
    <location>
        <begin position="244"/>
        <end position="264"/>
    </location>
</feature>
<dbReference type="InterPro" id="IPR003675">
    <property type="entry name" value="Rce1/LyrA-like_dom"/>
</dbReference>
<feature type="transmembrane region" description="Helical" evidence="1">
    <location>
        <begin position="211"/>
        <end position="232"/>
    </location>
</feature>
<dbReference type="Proteomes" id="UP000823912">
    <property type="component" value="Unassembled WGS sequence"/>
</dbReference>
<dbReference type="EMBL" id="DVHM01000047">
    <property type="protein sequence ID" value="HIR70202.1"/>
    <property type="molecule type" value="Genomic_DNA"/>
</dbReference>
<feature type="transmembrane region" description="Helical" evidence="1">
    <location>
        <begin position="160"/>
        <end position="177"/>
    </location>
</feature>
<organism evidence="3 4">
    <name type="scientific">Candidatus Pullilachnospira gallistercoris</name>
    <dbReference type="NCBI Taxonomy" id="2840911"/>
    <lineage>
        <taxon>Bacteria</taxon>
        <taxon>Bacillati</taxon>
        <taxon>Bacillota</taxon>
        <taxon>Clostridia</taxon>
        <taxon>Lachnospirales</taxon>
        <taxon>Lachnospiraceae</taxon>
        <taxon>Lachnospiraceae incertae sedis</taxon>
        <taxon>Candidatus Pullilachnospira</taxon>
    </lineage>
</organism>
<keyword evidence="3" id="KW-0482">Metalloprotease</keyword>
<protein>
    <submittedName>
        <fullName evidence="3">CPBP family intramembrane metalloprotease</fullName>
    </submittedName>
</protein>
<dbReference type="GO" id="GO:0004175">
    <property type="term" value="F:endopeptidase activity"/>
    <property type="evidence" value="ECO:0007669"/>
    <property type="project" value="UniProtKB-ARBA"/>
</dbReference>
<dbReference type="GO" id="GO:0008237">
    <property type="term" value="F:metallopeptidase activity"/>
    <property type="evidence" value="ECO:0007669"/>
    <property type="project" value="UniProtKB-KW"/>
</dbReference>
<keyword evidence="3" id="KW-0378">Hydrolase</keyword>
<feature type="domain" description="CAAX prenyl protease 2/Lysostaphin resistance protein A-like" evidence="2">
    <location>
        <begin position="120"/>
        <end position="223"/>
    </location>
</feature>
<reference evidence="3" key="1">
    <citation type="submission" date="2020-10" db="EMBL/GenBank/DDBJ databases">
        <authorList>
            <person name="Gilroy R."/>
        </authorList>
    </citation>
    <scope>NUCLEOTIDE SEQUENCE</scope>
    <source>
        <strain evidence="3">ChiSjej5B23-6657</strain>
    </source>
</reference>
<dbReference type="AlphaFoldDB" id="A0A9D1JA95"/>
<evidence type="ECO:0000259" key="2">
    <source>
        <dbReference type="Pfam" id="PF02517"/>
    </source>
</evidence>
<reference evidence="3" key="2">
    <citation type="journal article" date="2021" name="PeerJ">
        <title>Extensive microbial diversity within the chicken gut microbiome revealed by metagenomics and culture.</title>
        <authorList>
            <person name="Gilroy R."/>
            <person name="Ravi A."/>
            <person name="Getino M."/>
            <person name="Pursley I."/>
            <person name="Horton D.L."/>
            <person name="Alikhan N.F."/>
            <person name="Baker D."/>
            <person name="Gharbi K."/>
            <person name="Hall N."/>
            <person name="Watson M."/>
            <person name="Adriaenssens E.M."/>
            <person name="Foster-Nyarko E."/>
            <person name="Jarju S."/>
            <person name="Secka A."/>
            <person name="Antonio M."/>
            <person name="Oren A."/>
            <person name="Chaudhuri R.R."/>
            <person name="La Ragione R."/>
            <person name="Hildebrand F."/>
            <person name="Pallen M.J."/>
        </authorList>
    </citation>
    <scope>NUCLEOTIDE SEQUENCE</scope>
    <source>
        <strain evidence="3">ChiSjej5B23-6657</strain>
    </source>
</reference>
<evidence type="ECO:0000256" key="1">
    <source>
        <dbReference type="SAM" id="Phobius"/>
    </source>
</evidence>
<keyword evidence="1" id="KW-0472">Membrane</keyword>
<proteinExistence type="predicted"/>
<comment type="caution">
    <text evidence="3">The sequence shown here is derived from an EMBL/GenBank/DDBJ whole genome shotgun (WGS) entry which is preliminary data.</text>
</comment>
<evidence type="ECO:0000313" key="4">
    <source>
        <dbReference type="Proteomes" id="UP000823912"/>
    </source>
</evidence>
<keyword evidence="1" id="KW-1133">Transmembrane helix</keyword>
<feature type="transmembrane region" description="Helical" evidence="1">
    <location>
        <begin position="120"/>
        <end position="140"/>
    </location>
</feature>
<dbReference type="Pfam" id="PF02517">
    <property type="entry name" value="Rce1-like"/>
    <property type="match status" value="1"/>
</dbReference>
<dbReference type="GO" id="GO:0080120">
    <property type="term" value="P:CAAX-box protein maturation"/>
    <property type="evidence" value="ECO:0007669"/>
    <property type="project" value="UniProtKB-ARBA"/>
</dbReference>
<dbReference type="InterPro" id="IPR052710">
    <property type="entry name" value="CAAX_protease"/>
</dbReference>
<gene>
    <name evidence="3" type="ORF">IAA55_02845</name>
</gene>
<evidence type="ECO:0000313" key="3">
    <source>
        <dbReference type="EMBL" id="HIR70202.1"/>
    </source>
</evidence>
<keyword evidence="3" id="KW-0645">Protease</keyword>
<sequence>MGERIRDFSVRHTILFCIAVEIAGLAALIIFGGIIVLALPEADYYIQMLLQETAAAALAWWMMKVCGMGDVVKKKGYGFASGLLAGMYFLVIGIYSLAVFLFLGLFTVAVYPASVSVRPWYLILPYVLCMMMVGVFEEFLFRGIIAGKLLRHFGATSRGVWKAVILSGVLFGCAHLINLRGSSVTGVLVQCAVTVMMGMAFTAVYFRSGCIWAPAFLHGFVDVAAGSLTGVFDTGTTIAGTVSAYTPIQLLGAIPYIIVLLVILRPAMMAEVLALWNRREHIGPAGEEKREKAAGKTGREE</sequence>
<name>A0A9D1JA95_9FIRM</name>
<accession>A0A9D1JA95</accession>
<feature type="transmembrane region" description="Helical" evidence="1">
    <location>
        <begin position="183"/>
        <end position="204"/>
    </location>
</feature>
<dbReference type="PANTHER" id="PTHR36435">
    <property type="entry name" value="SLR1288 PROTEIN"/>
    <property type="match status" value="1"/>
</dbReference>
<keyword evidence="1" id="KW-0812">Transmembrane</keyword>
<feature type="transmembrane region" description="Helical" evidence="1">
    <location>
        <begin position="12"/>
        <end position="38"/>
    </location>
</feature>